<dbReference type="EMBL" id="JACADJ010000047">
    <property type="protein sequence ID" value="NWH05813.1"/>
    <property type="molecule type" value="Genomic_DNA"/>
</dbReference>
<comment type="catalytic activity">
    <reaction evidence="1 9">
        <text>N-(5-phospho-beta-D-ribosyl)anthranilate = 1-(2-carboxyphenylamino)-1-deoxy-D-ribulose 5-phosphate</text>
        <dbReference type="Rhea" id="RHEA:21540"/>
        <dbReference type="ChEBI" id="CHEBI:18277"/>
        <dbReference type="ChEBI" id="CHEBI:58613"/>
        <dbReference type="EC" id="5.3.1.24"/>
    </reaction>
</comment>
<reference evidence="11 12" key="1">
    <citation type="submission" date="2020-06" db="EMBL/GenBank/DDBJ databases">
        <title>High-quality draft genome of sulfate reducer Desulfobacter latus type strain AcrS2 isolated from marine sediment.</title>
        <authorList>
            <person name="Hoppe M."/>
            <person name="Larsen C.K."/>
            <person name="Marshall I.P.G."/>
            <person name="Schramm A."/>
            <person name="Marietou A.G."/>
        </authorList>
    </citation>
    <scope>NUCLEOTIDE SEQUENCE [LARGE SCALE GENOMIC DNA]</scope>
    <source>
        <strain evidence="11 12">AcRS2</strain>
    </source>
</reference>
<dbReference type="Gene3D" id="3.20.20.70">
    <property type="entry name" value="Aldolase class I"/>
    <property type="match status" value="1"/>
</dbReference>
<dbReference type="Proteomes" id="UP000553343">
    <property type="component" value="Unassembled WGS sequence"/>
</dbReference>
<dbReference type="InterPro" id="IPR001240">
    <property type="entry name" value="PRAI_dom"/>
</dbReference>
<dbReference type="EC" id="5.3.1.24" evidence="3 9"/>
<comment type="pathway">
    <text evidence="2 9">Amino-acid biosynthesis; L-tryptophan biosynthesis; L-tryptophan from chorismate: step 3/5.</text>
</comment>
<evidence type="ECO:0000313" key="11">
    <source>
        <dbReference type="EMBL" id="NWH05813.1"/>
    </source>
</evidence>
<dbReference type="HAMAP" id="MF_00135">
    <property type="entry name" value="PRAI"/>
    <property type="match status" value="1"/>
</dbReference>
<keyword evidence="5 9" id="KW-0028">Amino-acid biosynthesis</keyword>
<evidence type="ECO:0000256" key="9">
    <source>
        <dbReference type="HAMAP-Rule" id="MF_00135"/>
    </source>
</evidence>
<evidence type="ECO:0000256" key="8">
    <source>
        <dbReference type="ARBA" id="ARBA00023235"/>
    </source>
</evidence>
<evidence type="ECO:0000313" key="12">
    <source>
        <dbReference type="Proteomes" id="UP000553343"/>
    </source>
</evidence>
<dbReference type="GO" id="GO:0000162">
    <property type="term" value="P:L-tryptophan biosynthetic process"/>
    <property type="evidence" value="ECO:0007669"/>
    <property type="project" value="UniProtKB-UniRule"/>
</dbReference>
<sequence length="231" mass="24897">MTSAYKAKICGTTNVEDAEMAAREGADFFGVVVEVDFSPRSLTIDAAKPLFSSPPLPPVALVYNMASTRVETLIQQLNPFAVQFLSLAEASFVTYLKNTYPRVEVWQSVHLPQAGETVDVENFQKTVQISVTAGVDALLFDTAALSKGEMKFGGTGVTSDWDIVKKLMDSMRGTVPIWLAGGINPDNVGEAIDKINPYGIDLCSGVEATRGKKDAAKLRSLMTTIRGKGLK</sequence>
<dbReference type="PANTHER" id="PTHR42894">
    <property type="entry name" value="N-(5'-PHOSPHORIBOSYL)ANTHRANILATE ISOMERASE"/>
    <property type="match status" value="1"/>
</dbReference>
<keyword evidence="12" id="KW-1185">Reference proteome</keyword>
<evidence type="ECO:0000256" key="7">
    <source>
        <dbReference type="ARBA" id="ARBA00023141"/>
    </source>
</evidence>
<accession>A0A850T285</accession>
<dbReference type="CDD" id="cd00405">
    <property type="entry name" value="PRAI"/>
    <property type="match status" value="1"/>
</dbReference>
<name>A0A850T285_9BACT</name>
<dbReference type="PANTHER" id="PTHR42894:SF1">
    <property type="entry name" value="N-(5'-PHOSPHORIBOSYL)ANTHRANILATE ISOMERASE"/>
    <property type="match status" value="1"/>
</dbReference>
<dbReference type="AlphaFoldDB" id="A0A850T285"/>
<protein>
    <recommendedName>
        <fullName evidence="4 9">N-(5'-phosphoribosyl)anthranilate isomerase</fullName>
        <shortName evidence="9">PRAI</shortName>
        <ecNumber evidence="3 9">5.3.1.24</ecNumber>
    </recommendedName>
</protein>
<keyword evidence="8 9" id="KW-0413">Isomerase</keyword>
<dbReference type="GO" id="GO:0004640">
    <property type="term" value="F:phosphoribosylanthranilate isomerase activity"/>
    <property type="evidence" value="ECO:0007669"/>
    <property type="project" value="UniProtKB-UniRule"/>
</dbReference>
<dbReference type="InterPro" id="IPR011060">
    <property type="entry name" value="RibuloseP-bd_barrel"/>
</dbReference>
<dbReference type="InterPro" id="IPR013785">
    <property type="entry name" value="Aldolase_TIM"/>
</dbReference>
<dbReference type="UniPathway" id="UPA00035">
    <property type="reaction ID" value="UER00042"/>
</dbReference>
<evidence type="ECO:0000256" key="6">
    <source>
        <dbReference type="ARBA" id="ARBA00022822"/>
    </source>
</evidence>
<evidence type="ECO:0000256" key="2">
    <source>
        <dbReference type="ARBA" id="ARBA00004664"/>
    </source>
</evidence>
<evidence type="ECO:0000256" key="1">
    <source>
        <dbReference type="ARBA" id="ARBA00001164"/>
    </source>
</evidence>
<keyword evidence="6 9" id="KW-0822">Tryptophan biosynthesis</keyword>
<dbReference type="InterPro" id="IPR044643">
    <property type="entry name" value="TrpF_fam"/>
</dbReference>
<keyword evidence="7 9" id="KW-0057">Aromatic amino acid biosynthesis</keyword>
<comment type="similarity">
    <text evidence="9">Belongs to the TrpF family.</text>
</comment>
<evidence type="ECO:0000256" key="5">
    <source>
        <dbReference type="ARBA" id="ARBA00022605"/>
    </source>
</evidence>
<evidence type="ECO:0000256" key="3">
    <source>
        <dbReference type="ARBA" id="ARBA00012572"/>
    </source>
</evidence>
<proteinExistence type="inferred from homology"/>
<evidence type="ECO:0000259" key="10">
    <source>
        <dbReference type="Pfam" id="PF00697"/>
    </source>
</evidence>
<dbReference type="Pfam" id="PF00697">
    <property type="entry name" value="PRAI"/>
    <property type="match status" value="1"/>
</dbReference>
<feature type="domain" description="N-(5'phosphoribosyl) anthranilate isomerase (PRAI)" evidence="10">
    <location>
        <begin position="7"/>
        <end position="222"/>
    </location>
</feature>
<dbReference type="RefSeq" id="WP_178367268.1">
    <property type="nucleotide sequence ID" value="NZ_JACADJ010000047.1"/>
</dbReference>
<comment type="caution">
    <text evidence="11">The sequence shown here is derived from an EMBL/GenBank/DDBJ whole genome shotgun (WGS) entry which is preliminary data.</text>
</comment>
<gene>
    <name evidence="9" type="primary">trpF</name>
    <name evidence="11" type="ORF">HXW94_12590</name>
</gene>
<dbReference type="SUPFAM" id="SSF51366">
    <property type="entry name" value="Ribulose-phoshate binding barrel"/>
    <property type="match status" value="1"/>
</dbReference>
<evidence type="ECO:0000256" key="4">
    <source>
        <dbReference type="ARBA" id="ARBA00022272"/>
    </source>
</evidence>
<organism evidence="11 12">
    <name type="scientific">Desulfobacter latus</name>
    <dbReference type="NCBI Taxonomy" id="2292"/>
    <lineage>
        <taxon>Bacteria</taxon>
        <taxon>Pseudomonadati</taxon>
        <taxon>Thermodesulfobacteriota</taxon>
        <taxon>Desulfobacteria</taxon>
        <taxon>Desulfobacterales</taxon>
        <taxon>Desulfobacteraceae</taxon>
        <taxon>Desulfobacter</taxon>
    </lineage>
</organism>